<keyword evidence="2" id="KW-1185">Reference proteome</keyword>
<protein>
    <recommendedName>
        <fullName evidence="3">Alpha-ketoglutarate decarboxylase</fullName>
    </recommendedName>
</protein>
<dbReference type="Proteomes" id="UP000182114">
    <property type="component" value="Unassembled WGS sequence"/>
</dbReference>
<name>A0A1G7D0M5_9FLAO</name>
<dbReference type="RefSeq" id="WP_025615961.1">
    <property type="nucleotide sequence ID" value="NZ_FNBD01000001.1"/>
</dbReference>
<evidence type="ECO:0000313" key="1">
    <source>
        <dbReference type="EMBL" id="SDE45069.1"/>
    </source>
</evidence>
<sequence length="175" mass="19739">MNFLTDLRLKKWQLILFFAFSSTLTFSQQTNSGEFWDNVRFGGGIGLGFGNNYFNGSIAPSAIYQVSERFAAGVQLNFSYATFNDNKLTAYGGSLISLYNIIPAIQLSGELEQLRINRTTSFSDGDFKDNYWSPGLYLGAGYVNRNFTVGLKYNVLHDDKSIYSDALIPFVRIYF</sequence>
<evidence type="ECO:0000313" key="2">
    <source>
        <dbReference type="Proteomes" id="UP000182114"/>
    </source>
</evidence>
<dbReference type="EMBL" id="FNBD01000001">
    <property type="protein sequence ID" value="SDE45069.1"/>
    <property type="molecule type" value="Genomic_DNA"/>
</dbReference>
<accession>A0A1G7D0M5</accession>
<evidence type="ECO:0008006" key="3">
    <source>
        <dbReference type="Google" id="ProtNLM"/>
    </source>
</evidence>
<dbReference type="Gene3D" id="2.40.160.60">
    <property type="entry name" value="Outer membrane protein transport protein (OMPP1/FadL/TodX)"/>
    <property type="match status" value="1"/>
</dbReference>
<gene>
    <name evidence="1" type="ORF">SAMN04487992_101264</name>
</gene>
<organism evidence="1 2">
    <name type="scientific">Cellulophaga baltica</name>
    <dbReference type="NCBI Taxonomy" id="76594"/>
    <lineage>
        <taxon>Bacteria</taxon>
        <taxon>Pseudomonadati</taxon>
        <taxon>Bacteroidota</taxon>
        <taxon>Flavobacteriia</taxon>
        <taxon>Flavobacteriales</taxon>
        <taxon>Flavobacteriaceae</taxon>
        <taxon>Cellulophaga</taxon>
    </lineage>
</organism>
<proteinExistence type="predicted"/>
<reference evidence="2" key="1">
    <citation type="submission" date="2016-10" db="EMBL/GenBank/DDBJ databases">
        <authorList>
            <person name="Varghese N."/>
            <person name="Submissions S."/>
        </authorList>
    </citation>
    <scope>NUCLEOTIDE SEQUENCE [LARGE SCALE GENOMIC DNA]</scope>
    <source>
        <strain evidence="2">DSM 24729</strain>
    </source>
</reference>
<dbReference type="eggNOG" id="ENOG5030398">
    <property type="taxonomic scope" value="Bacteria"/>
</dbReference>
<dbReference type="AlphaFoldDB" id="A0A1G7D0M5"/>